<dbReference type="KEGG" id="jeh:EJN90_07115"/>
<dbReference type="Proteomes" id="UP000273326">
    <property type="component" value="Chromosome"/>
</dbReference>
<accession>A0A3S9HAM6</accession>
<gene>
    <name evidence="1" type="ORF">EJN90_07115</name>
</gene>
<sequence>MVVEFKQTVRVPVAHLYKVLIQSAAYDIQQHSSQEIDDTELKGITYEKSFNQSASAEITITDQIANRSYGFQTVTPKRTFHTLYQLEEMNDKCRVVYQEELTSERKIQQINDLVMSWFMQRSKKKRLSLLFHAIEKEYQEQ</sequence>
<proteinExistence type="predicted"/>
<evidence type="ECO:0000313" key="2">
    <source>
        <dbReference type="Proteomes" id="UP000273326"/>
    </source>
</evidence>
<dbReference type="EMBL" id="CP034465">
    <property type="protein sequence ID" value="AZP04418.1"/>
    <property type="molecule type" value="Genomic_DNA"/>
</dbReference>
<name>A0A3S9HAM6_9LACT</name>
<dbReference type="Pfam" id="PF11687">
    <property type="entry name" value="DUF3284"/>
    <property type="match status" value="1"/>
</dbReference>
<keyword evidence="2" id="KW-1185">Reference proteome</keyword>
<dbReference type="AlphaFoldDB" id="A0A3S9HAM6"/>
<protein>
    <submittedName>
        <fullName evidence="1">DUF3284 domain-containing protein</fullName>
    </submittedName>
</protein>
<dbReference type="SUPFAM" id="SSF55961">
    <property type="entry name" value="Bet v1-like"/>
    <property type="match status" value="1"/>
</dbReference>
<evidence type="ECO:0000313" key="1">
    <source>
        <dbReference type="EMBL" id="AZP04418.1"/>
    </source>
</evidence>
<dbReference type="InterPro" id="IPR021701">
    <property type="entry name" value="DUF3284"/>
</dbReference>
<reference evidence="2" key="1">
    <citation type="submission" date="2018-12" db="EMBL/GenBank/DDBJ databases">
        <title>Complete genome sequencing of Jeotgalibaca sp. H21T32.</title>
        <authorList>
            <person name="Bae J.-W."/>
            <person name="Lee S.-Y."/>
        </authorList>
    </citation>
    <scope>NUCLEOTIDE SEQUENCE [LARGE SCALE GENOMIC DNA]</scope>
    <source>
        <strain evidence="2">H21T32</strain>
    </source>
</reference>
<organism evidence="1 2">
    <name type="scientific">Jeotgalibaca ciconiae</name>
    <dbReference type="NCBI Taxonomy" id="2496265"/>
    <lineage>
        <taxon>Bacteria</taxon>
        <taxon>Bacillati</taxon>
        <taxon>Bacillota</taxon>
        <taxon>Bacilli</taxon>
        <taxon>Lactobacillales</taxon>
        <taxon>Carnobacteriaceae</taxon>
        <taxon>Jeotgalibaca</taxon>
    </lineage>
</organism>